<protein>
    <submittedName>
        <fullName evidence="1">Uncharacterized protein</fullName>
    </submittedName>
</protein>
<organism evidence="1 2">
    <name type="scientific">Punica granatum</name>
    <name type="common">Pomegranate</name>
    <dbReference type="NCBI Taxonomy" id="22663"/>
    <lineage>
        <taxon>Eukaryota</taxon>
        <taxon>Viridiplantae</taxon>
        <taxon>Streptophyta</taxon>
        <taxon>Embryophyta</taxon>
        <taxon>Tracheophyta</taxon>
        <taxon>Spermatophyta</taxon>
        <taxon>Magnoliopsida</taxon>
        <taxon>eudicotyledons</taxon>
        <taxon>Gunneridae</taxon>
        <taxon>Pentapetalae</taxon>
        <taxon>rosids</taxon>
        <taxon>malvids</taxon>
        <taxon>Myrtales</taxon>
        <taxon>Lythraceae</taxon>
        <taxon>Punica</taxon>
    </lineage>
</organism>
<accession>A0A218XBS1</accession>
<gene>
    <name evidence="1" type="ORF">CDL15_Pgr001713</name>
</gene>
<dbReference type="EMBL" id="MTKT01002011">
    <property type="protein sequence ID" value="OWM82139.1"/>
    <property type="molecule type" value="Genomic_DNA"/>
</dbReference>
<sequence length="82" mass="9401">MAHALTRTIDSRGTWYPPIWQSSDARWGTNNGAAGFSRRVSEMMFWRQCRCGISSSSIRRSWPIRASISILAMSKMLGWFTK</sequence>
<dbReference type="AlphaFoldDB" id="A0A218XBS1"/>
<reference evidence="2" key="1">
    <citation type="journal article" date="2017" name="Plant J.">
        <title>The pomegranate (Punica granatum L.) genome and the genomics of punicalagin biosynthesis.</title>
        <authorList>
            <person name="Qin G."/>
            <person name="Xu C."/>
            <person name="Ming R."/>
            <person name="Tang H."/>
            <person name="Guyot R."/>
            <person name="Kramer E.M."/>
            <person name="Hu Y."/>
            <person name="Yi X."/>
            <person name="Qi Y."/>
            <person name="Xu X."/>
            <person name="Gao Z."/>
            <person name="Pan H."/>
            <person name="Jian J."/>
            <person name="Tian Y."/>
            <person name="Yue Z."/>
            <person name="Xu Y."/>
        </authorList>
    </citation>
    <scope>NUCLEOTIDE SEQUENCE [LARGE SCALE GENOMIC DNA]</scope>
    <source>
        <strain evidence="2">cv. Dabenzi</strain>
    </source>
</reference>
<comment type="caution">
    <text evidence="1">The sequence shown here is derived from an EMBL/GenBank/DDBJ whole genome shotgun (WGS) entry which is preliminary data.</text>
</comment>
<proteinExistence type="predicted"/>
<name>A0A218XBS1_PUNGR</name>
<evidence type="ECO:0000313" key="1">
    <source>
        <dbReference type="EMBL" id="OWM82139.1"/>
    </source>
</evidence>
<evidence type="ECO:0000313" key="2">
    <source>
        <dbReference type="Proteomes" id="UP000197138"/>
    </source>
</evidence>
<dbReference type="Proteomes" id="UP000197138">
    <property type="component" value="Unassembled WGS sequence"/>
</dbReference>